<evidence type="ECO:0000256" key="1">
    <source>
        <dbReference type="SAM" id="MobiDB-lite"/>
    </source>
</evidence>
<accession>A0A1H1QJ67</accession>
<reference evidence="2 3" key="1">
    <citation type="submission" date="2016-10" db="EMBL/GenBank/DDBJ databases">
        <authorList>
            <person name="de Groot N.N."/>
        </authorList>
    </citation>
    <scope>NUCLEOTIDE SEQUENCE [LARGE SCALE GENOMIC DNA]</scope>
    <source>
        <strain evidence="2 3">DSM 43941</strain>
    </source>
</reference>
<feature type="region of interest" description="Disordered" evidence="1">
    <location>
        <begin position="103"/>
        <end position="237"/>
    </location>
</feature>
<dbReference type="Proteomes" id="UP000198688">
    <property type="component" value="Chromosome I"/>
</dbReference>
<feature type="compositionally biased region" description="Basic and acidic residues" evidence="1">
    <location>
        <begin position="192"/>
        <end position="229"/>
    </location>
</feature>
<name>A0A1H1QJ67_9ACTN</name>
<evidence type="ECO:0000313" key="3">
    <source>
        <dbReference type="Proteomes" id="UP000198688"/>
    </source>
</evidence>
<dbReference type="AlphaFoldDB" id="A0A1H1QJ67"/>
<protein>
    <submittedName>
        <fullName evidence="2">Uncharacterized protein</fullName>
    </submittedName>
</protein>
<proteinExistence type="predicted"/>
<dbReference type="EMBL" id="LT629758">
    <property type="protein sequence ID" value="SDS23500.1"/>
    <property type="molecule type" value="Genomic_DNA"/>
</dbReference>
<keyword evidence="3" id="KW-1185">Reference proteome</keyword>
<organism evidence="2 3">
    <name type="scientific">Actinoplanes derwentensis</name>
    <dbReference type="NCBI Taxonomy" id="113562"/>
    <lineage>
        <taxon>Bacteria</taxon>
        <taxon>Bacillati</taxon>
        <taxon>Actinomycetota</taxon>
        <taxon>Actinomycetes</taxon>
        <taxon>Micromonosporales</taxon>
        <taxon>Micromonosporaceae</taxon>
        <taxon>Actinoplanes</taxon>
    </lineage>
</organism>
<sequence>MERPFGLFAAPWRMLGNRTAPLGGCSEGRVPPVAVLRERQGPALRRWTSLKSRRTGSGLTGVRRARLRKAGSVAAPSLTAPGTVARRGSRRRFRGTVRPLVRRRGGARGGGLQERSMEHAAGSLVGRPGRCRWEETAVGDGLPPPSPGPGRAPRSADRDGRGGSPSRCSRVRFDRQELGGGGRRPGGSQRPDGPRRPGDPRHPSDPRRSDGSQRADGLRRAGGGRDVRVGRGAWAAG</sequence>
<gene>
    <name evidence="2" type="ORF">SAMN04489716_0321</name>
</gene>
<evidence type="ECO:0000313" key="2">
    <source>
        <dbReference type="EMBL" id="SDS23500.1"/>
    </source>
</evidence>